<dbReference type="EMBL" id="HBUF01023994">
    <property type="protein sequence ID" value="CAG6612202.1"/>
    <property type="molecule type" value="Transcribed_RNA"/>
</dbReference>
<protein>
    <submittedName>
        <fullName evidence="2">Uncharacterized protein</fullName>
    </submittedName>
</protein>
<keyword evidence="1" id="KW-1133">Transmembrane helix</keyword>
<feature type="transmembrane region" description="Helical" evidence="1">
    <location>
        <begin position="12"/>
        <end position="35"/>
    </location>
</feature>
<accession>A0A8D8PR59</accession>
<keyword evidence="1" id="KW-0472">Membrane</keyword>
<proteinExistence type="predicted"/>
<evidence type="ECO:0000313" key="2">
    <source>
        <dbReference type="EMBL" id="CAG6612202.1"/>
    </source>
</evidence>
<dbReference type="AlphaFoldDB" id="A0A8D8PR59"/>
<name>A0A8D8PR59_9HEMI</name>
<reference evidence="2" key="1">
    <citation type="submission" date="2021-05" db="EMBL/GenBank/DDBJ databases">
        <authorList>
            <person name="Alioto T."/>
            <person name="Alioto T."/>
            <person name="Gomez Garrido J."/>
        </authorList>
    </citation>
    <scope>NUCLEOTIDE SEQUENCE</scope>
</reference>
<keyword evidence="1" id="KW-0812">Transmembrane</keyword>
<organism evidence="2">
    <name type="scientific">Cacopsylla melanoneura</name>
    <dbReference type="NCBI Taxonomy" id="428564"/>
    <lineage>
        <taxon>Eukaryota</taxon>
        <taxon>Metazoa</taxon>
        <taxon>Ecdysozoa</taxon>
        <taxon>Arthropoda</taxon>
        <taxon>Hexapoda</taxon>
        <taxon>Insecta</taxon>
        <taxon>Pterygota</taxon>
        <taxon>Neoptera</taxon>
        <taxon>Paraneoptera</taxon>
        <taxon>Hemiptera</taxon>
        <taxon>Sternorrhyncha</taxon>
        <taxon>Psylloidea</taxon>
        <taxon>Psyllidae</taxon>
        <taxon>Psyllinae</taxon>
        <taxon>Cacopsylla</taxon>
    </lineage>
</organism>
<sequence length="147" mass="17063">MMRMLLGQQFSTFCEFCGIKIFIYFGIIISLSLFVQRNSIGCIRYLLTVYAALLNLRWDYTGKYLFSNRTIKIVDIISNILHCLLNSCKQNFFIIRTTSIRELYRQRSGSRSEAFSYRSGSDIFSYRCGLKNISDKHVAVCNTSFPP</sequence>
<evidence type="ECO:0000256" key="1">
    <source>
        <dbReference type="SAM" id="Phobius"/>
    </source>
</evidence>